<evidence type="ECO:0000256" key="15">
    <source>
        <dbReference type="ARBA" id="ARBA00049902"/>
    </source>
</evidence>
<sequence>MFKRNKNKKKKKPNHQKLSVIDLGSVVLRTVKLLTDFFYIMIILFGMLGAGIAFGYLASQIDSVKVPSKESLVSQVTSLTRISEMSYSDGSSIASIDTDLLRTPVESDAISDNVKNAIIATEDENFESHDGVVPKAVFRATLASVLGLGETSGGSTLTQQLIKQQVLGDDPTFKRKSREIIYALALERYLSKDEILTDYLNVSPFGRNNKGENIAGIEEAAQGIFGVSASDLTIPQAAFLAGLPQSPIVYSPYTAAGQLKDEEDMAYGLSRQQDVLYNMYRAGYLTKAEYEEYKAYDVSQDFIQPESTTTSEHDFLYYAVLEEAQDIMYDYLVEQNGVSEQELKNDSTKESYQKLALEALQQGGYTIKTTIDKEVYTAMQNAVAQYGSTLDQGSSQPVEVGNVLMDNSTGAILGFIGGRDYSTNQNNHAFDTARSPGSSIKPIIAYGIAIDQGLLGSASMLSNYPTTFSSGQSIMHGSDEGTAMVTLQEALNTSWNIPAYWTYQMLLNDDVDVESYMKKMGYDIDDYSIESLPLGGGIETTVLQQVNAYQMISNGGVYLKGYMVDSITDSQGNVIYQHKANPVRVFSEATASILNQLLKEVITGGGTTKFYADLKSLNATAASADWTGKTGTTDNYTDVWLLLSTPKVTLGGWAGNDDNTSLPSAAGYDYNAQYMAYLVNAISNADSSVLGVDKKYSLSSSVIKSTVLKATGLQPGTVTVNGRSLTVSGETTTSYWAKNGAGTMTYKFAIGGTDSDYTKAWESLLSNSSITTSSSN</sequence>
<dbReference type="GO" id="GO:0008360">
    <property type="term" value="P:regulation of cell shape"/>
    <property type="evidence" value="ECO:0007669"/>
    <property type="project" value="UniProtKB-KW"/>
</dbReference>
<evidence type="ECO:0000256" key="12">
    <source>
        <dbReference type="ARBA" id="ARBA00023268"/>
    </source>
</evidence>
<evidence type="ECO:0000256" key="6">
    <source>
        <dbReference type="ARBA" id="ARBA00022692"/>
    </source>
</evidence>
<evidence type="ECO:0000256" key="14">
    <source>
        <dbReference type="ARBA" id="ARBA00034000"/>
    </source>
</evidence>
<keyword evidence="2" id="KW-0121">Carboxypeptidase</keyword>
<keyword evidence="8" id="KW-0133">Cell shape</keyword>
<dbReference type="Pfam" id="PF00905">
    <property type="entry name" value="Transpeptidase"/>
    <property type="match status" value="1"/>
</dbReference>
<dbReference type="InterPro" id="IPR001460">
    <property type="entry name" value="PCN-bd_Tpept"/>
</dbReference>
<evidence type="ECO:0000256" key="2">
    <source>
        <dbReference type="ARBA" id="ARBA00022645"/>
    </source>
</evidence>
<proteinExistence type="predicted"/>
<dbReference type="SUPFAM" id="SSF53955">
    <property type="entry name" value="Lysozyme-like"/>
    <property type="match status" value="1"/>
</dbReference>
<dbReference type="PANTHER" id="PTHR32282">
    <property type="entry name" value="BINDING PROTEIN TRANSPEPTIDASE, PUTATIVE-RELATED"/>
    <property type="match status" value="1"/>
</dbReference>
<gene>
    <name evidence="19" type="ORF">CAC02_07000</name>
</gene>
<keyword evidence="1" id="KW-1003">Cell membrane</keyword>
<evidence type="ECO:0000256" key="1">
    <source>
        <dbReference type="ARBA" id="ARBA00022475"/>
    </source>
</evidence>
<evidence type="ECO:0000259" key="18">
    <source>
        <dbReference type="Pfam" id="PF00912"/>
    </source>
</evidence>
<evidence type="ECO:0000256" key="10">
    <source>
        <dbReference type="ARBA" id="ARBA00022989"/>
    </source>
</evidence>
<dbReference type="GO" id="GO:0030288">
    <property type="term" value="C:outer membrane-bounded periplasmic space"/>
    <property type="evidence" value="ECO:0007669"/>
    <property type="project" value="TreeGrafter"/>
</dbReference>
<keyword evidence="4" id="KW-0328">Glycosyltransferase</keyword>
<protein>
    <submittedName>
        <fullName evidence="19">Transglycosylase</fullName>
    </submittedName>
</protein>
<dbReference type="PANTHER" id="PTHR32282:SF32">
    <property type="entry name" value="PENICILLIN-BINDING PROTEIN 2A"/>
    <property type="match status" value="1"/>
</dbReference>
<dbReference type="GO" id="GO:0071555">
    <property type="term" value="P:cell wall organization"/>
    <property type="evidence" value="ECO:0007669"/>
    <property type="project" value="UniProtKB-KW"/>
</dbReference>
<evidence type="ECO:0000256" key="9">
    <source>
        <dbReference type="ARBA" id="ARBA00022984"/>
    </source>
</evidence>
<dbReference type="Proteomes" id="UP000253215">
    <property type="component" value="Unassembled WGS sequence"/>
</dbReference>
<dbReference type="GO" id="GO:0008955">
    <property type="term" value="F:peptidoglycan glycosyltransferase activity"/>
    <property type="evidence" value="ECO:0007669"/>
    <property type="project" value="UniProtKB-EC"/>
</dbReference>
<dbReference type="AlphaFoldDB" id="A0A368UCU4"/>
<dbReference type="Gene3D" id="3.40.710.10">
    <property type="entry name" value="DD-peptidase/beta-lactamase superfamily"/>
    <property type="match status" value="1"/>
</dbReference>
<dbReference type="InterPro" id="IPR050396">
    <property type="entry name" value="Glycosyltr_51/Transpeptidase"/>
</dbReference>
<dbReference type="GO" id="GO:0009252">
    <property type="term" value="P:peptidoglycan biosynthetic process"/>
    <property type="evidence" value="ECO:0007669"/>
    <property type="project" value="UniProtKB-KW"/>
</dbReference>
<feature type="domain" description="Glycosyl transferase family 51" evidence="18">
    <location>
        <begin position="90"/>
        <end position="271"/>
    </location>
</feature>
<keyword evidence="10 16" id="KW-1133">Transmembrane helix</keyword>
<name>A0A368UCU4_9STRE</name>
<dbReference type="Gene3D" id="3.40.50.12800">
    <property type="match status" value="1"/>
</dbReference>
<dbReference type="InterPro" id="IPR001264">
    <property type="entry name" value="Glyco_trans_51"/>
</dbReference>
<keyword evidence="5" id="KW-0808">Transferase</keyword>
<keyword evidence="12" id="KW-0511">Multifunctional enzyme</keyword>
<organism evidence="19 20">
    <name type="scientific">Streptococcus gallolyticus</name>
    <dbReference type="NCBI Taxonomy" id="315405"/>
    <lineage>
        <taxon>Bacteria</taxon>
        <taxon>Bacillati</taxon>
        <taxon>Bacillota</taxon>
        <taxon>Bacilli</taxon>
        <taxon>Lactobacillales</taxon>
        <taxon>Streptococcaceae</taxon>
        <taxon>Streptococcus</taxon>
    </lineage>
</organism>
<feature type="domain" description="Penicillin-binding protein transpeptidase" evidence="17">
    <location>
        <begin position="403"/>
        <end position="637"/>
    </location>
</feature>
<accession>A0A368UCU4</accession>
<evidence type="ECO:0000256" key="13">
    <source>
        <dbReference type="ARBA" id="ARBA00023316"/>
    </source>
</evidence>
<dbReference type="SUPFAM" id="SSF56601">
    <property type="entry name" value="beta-lactamase/transpeptidase-like"/>
    <property type="match status" value="1"/>
</dbReference>
<dbReference type="InterPro" id="IPR036950">
    <property type="entry name" value="PBP_transglycosylase"/>
</dbReference>
<evidence type="ECO:0000256" key="3">
    <source>
        <dbReference type="ARBA" id="ARBA00022670"/>
    </source>
</evidence>
<evidence type="ECO:0000256" key="8">
    <source>
        <dbReference type="ARBA" id="ARBA00022960"/>
    </source>
</evidence>
<keyword evidence="3" id="KW-0645">Protease</keyword>
<dbReference type="InterPro" id="IPR023346">
    <property type="entry name" value="Lysozyme-like_dom_sf"/>
</dbReference>
<evidence type="ECO:0000313" key="20">
    <source>
        <dbReference type="Proteomes" id="UP000253215"/>
    </source>
</evidence>
<comment type="caution">
    <text evidence="19">The sequence shown here is derived from an EMBL/GenBank/DDBJ whole genome shotgun (WGS) entry which is preliminary data.</text>
</comment>
<keyword evidence="13" id="KW-0961">Cell wall biogenesis/degradation</keyword>
<feature type="transmembrane region" description="Helical" evidence="16">
    <location>
        <begin position="37"/>
        <end position="58"/>
    </location>
</feature>
<dbReference type="GO" id="GO:0009002">
    <property type="term" value="F:serine-type D-Ala-D-Ala carboxypeptidase activity"/>
    <property type="evidence" value="ECO:0007669"/>
    <property type="project" value="UniProtKB-EC"/>
</dbReference>
<evidence type="ECO:0000256" key="11">
    <source>
        <dbReference type="ARBA" id="ARBA00023136"/>
    </source>
</evidence>
<dbReference type="NCBIfam" id="NF038274">
    <property type="entry name" value="strep_PBP1B"/>
    <property type="match status" value="1"/>
</dbReference>
<dbReference type="Gene3D" id="1.10.3810.10">
    <property type="entry name" value="Biosynthetic peptidoglycan transglycosylase-like"/>
    <property type="match status" value="1"/>
</dbReference>
<reference evidence="19 20" key="1">
    <citation type="journal article" date="2018" name="Sci. Rep.">
        <title>Network-guided genomic and metagenomic analysis of the faecal microbiota of the critically endangered kakapo.</title>
        <authorList>
            <person name="Waite D.W."/>
            <person name="Dsouza M."/>
            <person name="Sekiguchi Y."/>
            <person name="Hugenholtz P."/>
            <person name="Taylor M.W."/>
        </authorList>
    </citation>
    <scope>NUCLEOTIDE SEQUENCE [LARGE SCALE GENOMIC DNA]</scope>
    <source>
        <strain evidence="19 20">BI02</strain>
    </source>
</reference>
<dbReference type="GO" id="GO:0006508">
    <property type="term" value="P:proteolysis"/>
    <property type="evidence" value="ECO:0007669"/>
    <property type="project" value="UniProtKB-KW"/>
</dbReference>
<evidence type="ECO:0000313" key="19">
    <source>
        <dbReference type="EMBL" id="RCW16725.1"/>
    </source>
</evidence>
<dbReference type="GO" id="GO:0008658">
    <property type="term" value="F:penicillin binding"/>
    <property type="evidence" value="ECO:0007669"/>
    <property type="project" value="InterPro"/>
</dbReference>
<comment type="catalytic activity">
    <reaction evidence="15">
        <text>[GlcNAc-(1-&gt;4)-Mur2Ac(oyl-L-Ala-gamma-D-Glu-L-Lys-D-Ala-D-Ala)](n)-di-trans,octa-cis-undecaprenyl diphosphate + beta-D-GlcNAc-(1-&gt;4)-Mur2Ac(oyl-L-Ala-gamma-D-Glu-L-Lys-D-Ala-D-Ala)-di-trans,octa-cis-undecaprenyl diphosphate = [GlcNAc-(1-&gt;4)-Mur2Ac(oyl-L-Ala-gamma-D-Glu-L-Lys-D-Ala-D-Ala)](n+1)-di-trans,octa-cis-undecaprenyl diphosphate + di-trans,octa-cis-undecaprenyl diphosphate + H(+)</text>
        <dbReference type="Rhea" id="RHEA:23708"/>
        <dbReference type="Rhea" id="RHEA-COMP:9602"/>
        <dbReference type="Rhea" id="RHEA-COMP:9603"/>
        <dbReference type="ChEBI" id="CHEBI:15378"/>
        <dbReference type="ChEBI" id="CHEBI:58405"/>
        <dbReference type="ChEBI" id="CHEBI:60033"/>
        <dbReference type="ChEBI" id="CHEBI:78435"/>
        <dbReference type="EC" id="2.4.99.28"/>
    </reaction>
</comment>
<dbReference type="Pfam" id="PF00912">
    <property type="entry name" value="Transgly"/>
    <property type="match status" value="1"/>
</dbReference>
<dbReference type="InterPro" id="IPR012338">
    <property type="entry name" value="Beta-lactam/transpept-like"/>
</dbReference>
<evidence type="ECO:0000256" key="4">
    <source>
        <dbReference type="ARBA" id="ARBA00022676"/>
    </source>
</evidence>
<keyword evidence="9" id="KW-0573">Peptidoglycan synthesis</keyword>
<dbReference type="EMBL" id="NETH01000031">
    <property type="protein sequence ID" value="RCW16725.1"/>
    <property type="molecule type" value="Genomic_DNA"/>
</dbReference>
<comment type="catalytic activity">
    <reaction evidence="14">
        <text>Preferential cleavage: (Ac)2-L-Lys-D-Ala-|-D-Ala. Also transpeptidation of peptidyl-alanyl moieties that are N-acyl substituents of D-alanine.</text>
        <dbReference type="EC" id="3.4.16.4"/>
    </reaction>
</comment>
<evidence type="ECO:0000256" key="7">
    <source>
        <dbReference type="ARBA" id="ARBA00022801"/>
    </source>
</evidence>
<keyword evidence="11 16" id="KW-0472">Membrane</keyword>
<evidence type="ECO:0000256" key="5">
    <source>
        <dbReference type="ARBA" id="ARBA00022679"/>
    </source>
</evidence>
<evidence type="ECO:0000259" key="17">
    <source>
        <dbReference type="Pfam" id="PF00905"/>
    </source>
</evidence>
<evidence type="ECO:0000256" key="16">
    <source>
        <dbReference type="SAM" id="Phobius"/>
    </source>
</evidence>
<keyword evidence="7" id="KW-0378">Hydrolase</keyword>
<keyword evidence="6 16" id="KW-0812">Transmembrane</keyword>